<dbReference type="HOGENOM" id="CLU_000181_10_2_9"/>
<feature type="compositionally biased region" description="Basic and acidic residues" evidence="3">
    <location>
        <begin position="360"/>
        <end position="372"/>
    </location>
</feature>
<dbReference type="RefSeq" id="WP_015558302.1">
    <property type="nucleotide sequence ID" value="NC_021039.1"/>
</dbReference>
<reference evidence="5" key="1">
    <citation type="submission" date="2010-03" db="EMBL/GenBank/DDBJ databases">
        <title>The genome sequence of Ruminococcus sp. 18P13.</title>
        <authorList>
            <consortium name="metaHIT consortium -- http://www.metahit.eu/"/>
            <person name="Pajon A."/>
            <person name="Turner K."/>
            <person name="Parkhill J."/>
            <person name="Bernalier A."/>
        </authorList>
    </citation>
    <scope>NUCLEOTIDE SEQUENCE [LARGE SCALE GENOMIC DNA]</scope>
    <source>
        <strain evidence="5">Type strain: 18P13</strain>
    </source>
</reference>
<evidence type="ECO:0000259" key="4">
    <source>
        <dbReference type="Pfam" id="PF00271"/>
    </source>
</evidence>
<keyword evidence="5" id="KW-0547">Nucleotide-binding</keyword>
<dbReference type="GO" id="GO:0016787">
    <property type="term" value="F:hydrolase activity"/>
    <property type="evidence" value="ECO:0007669"/>
    <property type="project" value="UniProtKB-KW"/>
</dbReference>
<feature type="compositionally biased region" description="Acidic residues" evidence="3">
    <location>
        <begin position="349"/>
        <end position="359"/>
    </location>
</feature>
<name>D4LCQ0_RUMC1</name>
<accession>D4LCQ0</accession>
<organism evidence="5 6">
    <name type="scientific">Ruminococcus champanellensis (strain DSM 18848 / JCM 17042 / KCTC 15320 / 18P13)</name>
    <dbReference type="NCBI Taxonomy" id="213810"/>
    <lineage>
        <taxon>Bacteria</taxon>
        <taxon>Bacillati</taxon>
        <taxon>Bacillota</taxon>
        <taxon>Clostridia</taxon>
        <taxon>Eubacteriales</taxon>
        <taxon>Oscillospiraceae</taxon>
        <taxon>Ruminococcus</taxon>
    </lineage>
</organism>
<feature type="domain" description="Helicase C-terminal" evidence="4">
    <location>
        <begin position="5"/>
        <end position="60"/>
    </location>
</feature>
<dbReference type="KEGG" id="rch:RUM_12630"/>
<dbReference type="GO" id="GO:0004386">
    <property type="term" value="F:helicase activity"/>
    <property type="evidence" value="ECO:0007669"/>
    <property type="project" value="UniProtKB-KW"/>
</dbReference>
<keyword evidence="1" id="KW-0378">Hydrolase</keyword>
<dbReference type="GeneID" id="83155996"/>
<dbReference type="InterPro" id="IPR027417">
    <property type="entry name" value="P-loop_NTPase"/>
</dbReference>
<keyword evidence="2" id="KW-0175">Coiled coil</keyword>
<dbReference type="Gene3D" id="3.40.50.300">
    <property type="entry name" value="P-loop containing nucleotide triphosphate hydrolases"/>
    <property type="match status" value="1"/>
</dbReference>
<evidence type="ECO:0000256" key="2">
    <source>
        <dbReference type="SAM" id="Coils"/>
    </source>
</evidence>
<evidence type="ECO:0000256" key="1">
    <source>
        <dbReference type="ARBA" id="ARBA00022801"/>
    </source>
</evidence>
<reference evidence="5" key="2">
    <citation type="submission" date="2010-03" db="EMBL/GenBank/DDBJ databases">
        <authorList>
            <person name="Pajon A."/>
        </authorList>
    </citation>
    <scope>NUCLEOTIDE SEQUENCE</scope>
    <source>
        <strain evidence="5">Type strain: 18P13</strain>
    </source>
</reference>
<dbReference type="Pfam" id="PF00271">
    <property type="entry name" value="Helicase_C"/>
    <property type="match status" value="1"/>
</dbReference>
<dbReference type="Proteomes" id="UP000007054">
    <property type="component" value="Chromosome"/>
</dbReference>
<dbReference type="BioCyc" id="RCHA213810:RUM_RS06100-MONOMER"/>
<keyword evidence="5" id="KW-0067">ATP-binding</keyword>
<evidence type="ECO:0000256" key="3">
    <source>
        <dbReference type="SAM" id="MobiDB-lite"/>
    </source>
</evidence>
<evidence type="ECO:0000313" key="5">
    <source>
        <dbReference type="EMBL" id="CBL17395.1"/>
    </source>
</evidence>
<dbReference type="EMBL" id="FP929052">
    <property type="protein sequence ID" value="CBL17395.1"/>
    <property type="molecule type" value="Genomic_DNA"/>
</dbReference>
<keyword evidence="5" id="KW-0347">Helicase</keyword>
<dbReference type="STRING" id="213810.RUM_12630"/>
<protein>
    <submittedName>
        <fullName evidence="5">Helicase conserved C-terminal domain</fullName>
    </submittedName>
</protein>
<evidence type="ECO:0000313" key="6">
    <source>
        <dbReference type="Proteomes" id="UP000007054"/>
    </source>
</evidence>
<keyword evidence="6" id="KW-1185">Reference proteome</keyword>
<dbReference type="InterPro" id="IPR001650">
    <property type="entry name" value="Helicase_C-like"/>
</dbReference>
<feature type="region of interest" description="Disordered" evidence="3">
    <location>
        <begin position="348"/>
        <end position="390"/>
    </location>
</feature>
<dbReference type="PANTHER" id="PTHR45766">
    <property type="entry name" value="DNA ANNEALING HELICASE AND ENDONUCLEASE ZRANB3 FAMILY MEMBER"/>
    <property type="match status" value="1"/>
</dbReference>
<sequence length="390" mass="43818">MYLPIFRDINAGKYRVVIASTSTLGTGANVQERLAAVHHVDIPWKPSDFEQREGRILRQGNSFSEVQIFNYITEGTMDSYLYQVVTDKARFIAQLLDDETPARISEDCDDKVLTYGEMQAAAEGNDNFRKRIELGMKVSELQFAKAEFQRETGEMRKTVAAIPEQVAALRDRIDSIKCDIETIDRMRNPEGKIEDLTVTTATGNTLTKQEDINLYLQELLIQKSNAPFNEVPCFKINGFQVTVELVGLQQGFAFAVQGESPVAYRTAAEIHDKSNNAQRLLNLLNNGIANEKTKCENRIEKLNTDLIQATERLAVAFPHEQELQQAQSELAQVEAELLGITEMEAAILDPDEQPIEETAEEKKKRESFAKSDDDNDLNPNTSGEVLPPIM</sequence>
<gene>
    <name evidence="5" type="ordered locus">RUM_12630</name>
</gene>
<dbReference type="PANTHER" id="PTHR45766:SF6">
    <property type="entry name" value="SWI_SNF-RELATED MATRIX-ASSOCIATED ACTIN-DEPENDENT REGULATOR OF CHROMATIN SUBFAMILY A-LIKE PROTEIN 1"/>
    <property type="match status" value="1"/>
</dbReference>
<dbReference type="AlphaFoldDB" id="D4LCQ0"/>
<feature type="coiled-coil region" evidence="2">
    <location>
        <begin position="285"/>
        <end position="343"/>
    </location>
</feature>
<proteinExistence type="predicted"/>
<dbReference type="PATRIC" id="fig|213810.4.peg.1157"/>
<dbReference type="SUPFAM" id="SSF52540">
    <property type="entry name" value="P-loop containing nucleoside triphosphate hydrolases"/>
    <property type="match status" value="1"/>
</dbReference>